<proteinExistence type="predicted"/>
<evidence type="ECO:0000313" key="1">
    <source>
        <dbReference type="EMBL" id="KAK3222529.1"/>
    </source>
</evidence>
<protein>
    <recommendedName>
        <fullName evidence="3">MULE transposase domain-containing protein</fullName>
    </recommendedName>
</protein>
<dbReference type="EMBL" id="JANJYJ010000003">
    <property type="protein sequence ID" value="KAK3222529.1"/>
    <property type="molecule type" value="Genomic_DNA"/>
</dbReference>
<sequence length="90" mass="9925">MVQQCNPGSAAYLHLLQSATTFQRFFLGFEAQKNGFIEGCRPFIGIDSYHLKGLYGGVLLSAVALDANSGHFPLAFCICEGETLESWSWF</sequence>
<organism evidence="1 2">
    <name type="scientific">Dipteronia sinensis</name>
    <dbReference type="NCBI Taxonomy" id="43782"/>
    <lineage>
        <taxon>Eukaryota</taxon>
        <taxon>Viridiplantae</taxon>
        <taxon>Streptophyta</taxon>
        <taxon>Embryophyta</taxon>
        <taxon>Tracheophyta</taxon>
        <taxon>Spermatophyta</taxon>
        <taxon>Magnoliopsida</taxon>
        <taxon>eudicotyledons</taxon>
        <taxon>Gunneridae</taxon>
        <taxon>Pentapetalae</taxon>
        <taxon>rosids</taxon>
        <taxon>malvids</taxon>
        <taxon>Sapindales</taxon>
        <taxon>Sapindaceae</taxon>
        <taxon>Hippocastanoideae</taxon>
        <taxon>Acereae</taxon>
        <taxon>Dipteronia</taxon>
    </lineage>
</organism>
<evidence type="ECO:0000313" key="2">
    <source>
        <dbReference type="Proteomes" id="UP001281410"/>
    </source>
</evidence>
<accession>A0AAE0ARZ9</accession>
<name>A0AAE0ARZ9_9ROSI</name>
<dbReference type="Proteomes" id="UP001281410">
    <property type="component" value="Unassembled WGS sequence"/>
</dbReference>
<dbReference type="PANTHER" id="PTHR31973">
    <property type="entry name" value="POLYPROTEIN, PUTATIVE-RELATED"/>
    <property type="match status" value="1"/>
</dbReference>
<gene>
    <name evidence="1" type="ORF">Dsin_009554</name>
</gene>
<dbReference type="PANTHER" id="PTHR31973:SF187">
    <property type="entry name" value="MUTATOR TRANSPOSASE MUDRA PROTEIN"/>
    <property type="match status" value="1"/>
</dbReference>
<dbReference type="AlphaFoldDB" id="A0AAE0ARZ9"/>
<reference evidence="1" key="1">
    <citation type="journal article" date="2023" name="Plant J.">
        <title>Genome sequences and population genomics provide insights into the demographic history, inbreeding, and mutation load of two 'living fossil' tree species of Dipteronia.</title>
        <authorList>
            <person name="Feng Y."/>
            <person name="Comes H.P."/>
            <person name="Chen J."/>
            <person name="Zhu S."/>
            <person name="Lu R."/>
            <person name="Zhang X."/>
            <person name="Li P."/>
            <person name="Qiu J."/>
            <person name="Olsen K.M."/>
            <person name="Qiu Y."/>
        </authorList>
    </citation>
    <scope>NUCLEOTIDE SEQUENCE</scope>
    <source>
        <strain evidence="1">NBL</strain>
    </source>
</reference>
<comment type="caution">
    <text evidence="1">The sequence shown here is derived from an EMBL/GenBank/DDBJ whole genome shotgun (WGS) entry which is preliminary data.</text>
</comment>
<evidence type="ECO:0008006" key="3">
    <source>
        <dbReference type="Google" id="ProtNLM"/>
    </source>
</evidence>
<keyword evidence="2" id="KW-1185">Reference proteome</keyword>